<gene>
    <name evidence="1" type="ORF">HD593_010855</name>
</gene>
<dbReference type="RefSeq" id="WP_185110549.1">
    <property type="nucleotide sequence ID" value="NZ_BAAAXY010000135.1"/>
</dbReference>
<organism evidence="1 2">
    <name type="scientific">Nonomuraea rubra</name>
    <dbReference type="NCBI Taxonomy" id="46180"/>
    <lineage>
        <taxon>Bacteria</taxon>
        <taxon>Bacillati</taxon>
        <taxon>Actinomycetota</taxon>
        <taxon>Actinomycetes</taxon>
        <taxon>Streptosporangiales</taxon>
        <taxon>Streptosporangiaceae</taxon>
        <taxon>Nonomuraea</taxon>
    </lineage>
</organism>
<name>A0A7X0P6B1_9ACTN</name>
<comment type="caution">
    <text evidence="1">The sequence shown here is derived from an EMBL/GenBank/DDBJ whole genome shotgun (WGS) entry which is preliminary data.</text>
</comment>
<dbReference type="EMBL" id="JACHMI010000001">
    <property type="protein sequence ID" value="MBB6556060.1"/>
    <property type="molecule type" value="Genomic_DNA"/>
</dbReference>
<accession>A0A7X0P6B1</accession>
<sequence length="276" mass="29230">MPASCPQQWNSEEIGNWVPAASGIEGAADSLVPGTPVDALICAYPGENTDPGGERLAGSRTLPGQAGAMARDLAYLPVDTAGAERGCTLMGGRMTNYLVRFTYPDGSGLWLGGAEEVNSCATLTNGTVTSDVYVGRSLTAAYRTGTWRLDQPGDPCEQPLGRRGQNERMVPEGAVNVLVCRARSNRKADPRAEHGAREAAELASALNTLATRPSTNGCQQVGPVTDTFRLIFRYEEGPAAWVHVMPHCRPSVNNGLLQGEPDEALLDQVARLAPPA</sequence>
<protein>
    <submittedName>
        <fullName evidence="1">Uncharacterized protein</fullName>
    </submittedName>
</protein>
<dbReference type="AlphaFoldDB" id="A0A7X0P6B1"/>
<proteinExistence type="predicted"/>
<dbReference type="Proteomes" id="UP000565579">
    <property type="component" value="Unassembled WGS sequence"/>
</dbReference>
<keyword evidence="2" id="KW-1185">Reference proteome</keyword>
<evidence type="ECO:0000313" key="1">
    <source>
        <dbReference type="EMBL" id="MBB6556060.1"/>
    </source>
</evidence>
<reference evidence="1 2" key="1">
    <citation type="submission" date="2020-08" db="EMBL/GenBank/DDBJ databases">
        <title>Sequencing the genomes of 1000 actinobacteria strains.</title>
        <authorList>
            <person name="Klenk H.-P."/>
        </authorList>
    </citation>
    <scope>NUCLEOTIDE SEQUENCE [LARGE SCALE GENOMIC DNA]</scope>
    <source>
        <strain evidence="1 2">DSM 43768</strain>
    </source>
</reference>
<evidence type="ECO:0000313" key="2">
    <source>
        <dbReference type="Proteomes" id="UP000565579"/>
    </source>
</evidence>